<dbReference type="NCBIfam" id="TIGR02532">
    <property type="entry name" value="IV_pilin_GFxxxE"/>
    <property type="match status" value="1"/>
</dbReference>
<proteinExistence type="inferred from homology"/>
<evidence type="ECO:0000256" key="1">
    <source>
        <dbReference type="ARBA" id="ARBA00004377"/>
    </source>
</evidence>
<dbReference type="InterPro" id="IPR012902">
    <property type="entry name" value="N_methyl_site"/>
</dbReference>
<dbReference type="Gene3D" id="3.10.610.10">
    <property type="entry name" value="GSPII I/J protein-like"/>
    <property type="match status" value="1"/>
</dbReference>
<evidence type="ECO:0000256" key="7">
    <source>
        <dbReference type="ARBA" id="ARBA00022692"/>
    </source>
</evidence>
<keyword evidence="6" id="KW-0997">Cell inner membrane</keyword>
<dbReference type="PROSITE" id="PS00409">
    <property type="entry name" value="PROKAR_NTER_METHYL"/>
    <property type="match status" value="1"/>
</dbReference>
<evidence type="ECO:0000256" key="9">
    <source>
        <dbReference type="ARBA" id="ARBA00023136"/>
    </source>
</evidence>
<name>A0ABU4PRD7_9SPHN</name>
<gene>
    <name evidence="10" type="primary">gspJ</name>
    <name evidence="10" type="ORF">SIL82_09645</name>
</gene>
<sequence length="206" mass="22176">MSRRAEHGFTLVEVMISLLIFGLLAAAGVALLSFSVRAQGVTGARLEAVSARNRLSAILTADLAQAVVRTTRGEGGEMVPAFTGESGSNGAVLLRVVRGGWSNLDGAPRPSEQKVEYRLEDGALVRIAYPMLDGAQALPPTPLLSHIRTVALRYRLKGAWSDRWIGNAENPLPDALELRIVRDPGVETREMFLVGTGYGKRVTNAR</sequence>
<keyword evidence="9" id="KW-0472">Membrane</keyword>
<evidence type="ECO:0000256" key="3">
    <source>
        <dbReference type="ARBA" id="ARBA00021539"/>
    </source>
</evidence>
<dbReference type="Pfam" id="PF07963">
    <property type="entry name" value="N_methyl"/>
    <property type="match status" value="1"/>
</dbReference>
<keyword evidence="7" id="KW-0812">Transmembrane</keyword>
<evidence type="ECO:0000256" key="5">
    <source>
        <dbReference type="ARBA" id="ARBA00022481"/>
    </source>
</evidence>
<evidence type="ECO:0000256" key="4">
    <source>
        <dbReference type="ARBA" id="ARBA00022475"/>
    </source>
</evidence>
<comment type="subcellular location">
    <subcellularLocation>
        <location evidence="1">Cell inner membrane</location>
        <topology evidence="1">Single-pass membrane protein</topology>
    </subcellularLocation>
</comment>
<evidence type="ECO:0000313" key="10">
    <source>
        <dbReference type="EMBL" id="MDX5984525.1"/>
    </source>
</evidence>
<evidence type="ECO:0000256" key="2">
    <source>
        <dbReference type="ARBA" id="ARBA00011084"/>
    </source>
</evidence>
<dbReference type="InterPro" id="IPR051621">
    <property type="entry name" value="T2SS_protein_J"/>
</dbReference>
<keyword evidence="11" id="KW-1185">Reference proteome</keyword>
<evidence type="ECO:0000313" key="11">
    <source>
        <dbReference type="Proteomes" id="UP001279660"/>
    </source>
</evidence>
<accession>A0ABU4PRD7</accession>
<dbReference type="NCBIfam" id="TIGR01711">
    <property type="entry name" value="gspJ"/>
    <property type="match status" value="1"/>
</dbReference>
<keyword evidence="8" id="KW-1133">Transmembrane helix</keyword>
<evidence type="ECO:0000256" key="8">
    <source>
        <dbReference type="ARBA" id="ARBA00022989"/>
    </source>
</evidence>
<dbReference type="InterPro" id="IPR010055">
    <property type="entry name" value="T2SS_protein-GspJ"/>
</dbReference>
<dbReference type="EMBL" id="JAWXXV010000001">
    <property type="protein sequence ID" value="MDX5984525.1"/>
    <property type="molecule type" value="Genomic_DNA"/>
</dbReference>
<dbReference type="PANTHER" id="PTHR39583:SF2">
    <property type="entry name" value="TYPE II SECRETION SYSTEM PROTEIN J"/>
    <property type="match status" value="1"/>
</dbReference>
<comment type="similarity">
    <text evidence="2">Belongs to the GSP J family.</text>
</comment>
<organism evidence="10 11">
    <name type="scientific">Sphingomonas echinoides</name>
    <dbReference type="NCBI Taxonomy" id="59803"/>
    <lineage>
        <taxon>Bacteria</taxon>
        <taxon>Pseudomonadati</taxon>
        <taxon>Pseudomonadota</taxon>
        <taxon>Alphaproteobacteria</taxon>
        <taxon>Sphingomonadales</taxon>
        <taxon>Sphingomonadaceae</taxon>
        <taxon>Sphingomonas</taxon>
    </lineage>
</organism>
<reference evidence="10 11" key="1">
    <citation type="submission" date="2023-11" db="EMBL/GenBank/DDBJ databases">
        <title>MicrobeMod: A computational toolkit for identifying prokaryotic methylation and restriction-modification with nanopore sequencing.</title>
        <authorList>
            <person name="Crits-Christoph A."/>
            <person name="Kang S.C."/>
            <person name="Lee H."/>
            <person name="Ostrov N."/>
        </authorList>
    </citation>
    <scope>NUCLEOTIDE SEQUENCE [LARGE SCALE GENOMIC DNA]</scope>
    <source>
        <strain evidence="10 11">ATCC 14820</strain>
    </source>
</reference>
<evidence type="ECO:0000256" key="6">
    <source>
        <dbReference type="ARBA" id="ARBA00022519"/>
    </source>
</evidence>
<dbReference type="SUPFAM" id="SSF54523">
    <property type="entry name" value="Pili subunits"/>
    <property type="match status" value="1"/>
</dbReference>
<protein>
    <recommendedName>
        <fullName evidence="3">Type II secretion system protein J</fullName>
    </recommendedName>
</protein>
<keyword evidence="5" id="KW-0488">Methylation</keyword>
<dbReference type="RefSeq" id="WP_010403186.1">
    <property type="nucleotide sequence ID" value="NZ_JAWXXV010000001.1"/>
</dbReference>
<dbReference type="Pfam" id="PF11612">
    <property type="entry name" value="T2SSJ"/>
    <property type="match status" value="1"/>
</dbReference>
<dbReference type="PANTHER" id="PTHR39583">
    <property type="entry name" value="TYPE II SECRETION SYSTEM PROTEIN J-RELATED"/>
    <property type="match status" value="1"/>
</dbReference>
<keyword evidence="4" id="KW-1003">Cell membrane</keyword>
<dbReference type="Proteomes" id="UP001279660">
    <property type="component" value="Unassembled WGS sequence"/>
</dbReference>
<comment type="caution">
    <text evidence="10">The sequence shown here is derived from an EMBL/GenBank/DDBJ whole genome shotgun (WGS) entry which is preliminary data.</text>
</comment>
<dbReference type="InterPro" id="IPR045584">
    <property type="entry name" value="Pilin-like"/>
</dbReference>